<evidence type="ECO:0000313" key="3">
    <source>
        <dbReference type="EMBL" id="CAB1129754.1"/>
    </source>
</evidence>
<dbReference type="InterPro" id="IPR038277">
    <property type="entry name" value="UreF_sf"/>
</dbReference>
<gene>
    <name evidence="3" type="ORF">R50_2257</name>
</gene>
<dbReference type="Gene3D" id="1.10.4190.10">
    <property type="entry name" value="Urease accessory protein UreF"/>
    <property type="match status" value="1"/>
</dbReference>
<dbReference type="Pfam" id="PF01730">
    <property type="entry name" value="UreF"/>
    <property type="match status" value="1"/>
</dbReference>
<dbReference type="EMBL" id="LR778114">
    <property type="protein sequence ID" value="CAB1129754.1"/>
    <property type="molecule type" value="Genomic_DNA"/>
</dbReference>
<dbReference type="PANTHER" id="PTHR33620:SF1">
    <property type="entry name" value="UREASE ACCESSORY PROTEIN F"/>
    <property type="match status" value="1"/>
</dbReference>
<evidence type="ECO:0000313" key="4">
    <source>
        <dbReference type="Proteomes" id="UP000503399"/>
    </source>
</evidence>
<dbReference type="GO" id="GO:0016151">
    <property type="term" value="F:nickel cation binding"/>
    <property type="evidence" value="ECO:0007669"/>
    <property type="project" value="InterPro"/>
</dbReference>
<reference evidence="3 4" key="1">
    <citation type="submission" date="2020-02" db="EMBL/GenBank/DDBJ databases">
        <authorList>
            <person name="Hogendoorn C."/>
        </authorList>
    </citation>
    <scope>NUCLEOTIDE SEQUENCE [LARGE SCALE GENOMIC DNA]</scope>
    <source>
        <strain evidence="3">R501</strain>
    </source>
</reference>
<proteinExistence type="predicted"/>
<keyword evidence="1" id="KW-0996">Nickel insertion</keyword>
<evidence type="ECO:0000256" key="2">
    <source>
        <dbReference type="ARBA" id="ARBA00023186"/>
    </source>
</evidence>
<dbReference type="InterPro" id="IPR002639">
    <property type="entry name" value="UreF"/>
</dbReference>
<dbReference type="Proteomes" id="UP000503399">
    <property type="component" value="Chromosome"/>
</dbReference>
<dbReference type="PANTHER" id="PTHR33620">
    <property type="entry name" value="UREASE ACCESSORY PROTEIN F"/>
    <property type="match status" value="1"/>
</dbReference>
<dbReference type="KEGG" id="hfv:R50_2257"/>
<name>A0A6F8ZJC1_9FIRM</name>
<evidence type="ECO:0000256" key="1">
    <source>
        <dbReference type="ARBA" id="ARBA00022988"/>
    </source>
</evidence>
<organism evidence="3 4">
    <name type="scientific">Candidatus Hydrogenisulfobacillus filiaventi</name>
    <dbReference type="NCBI Taxonomy" id="2707344"/>
    <lineage>
        <taxon>Bacteria</taxon>
        <taxon>Bacillati</taxon>
        <taxon>Bacillota</taxon>
        <taxon>Clostridia</taxon>
        <taxon>Eubacteriales</taxon>
        <taxon>Clostridiales Family XVII. Incertae Sedis</taxon>
        <taxon>Candidatus Hydrogenisulfobacillus</taxon>
    </lineage>
</organism>
<accession>A0A6F8ZJC1</accession>
<sequence>MCTPEQWDLAFWSDSAWPTGGFALSHGLETLVEEGRVTGRADWAMVVRLFLQETAAGEGVALWHVLEAPPERRPAAAAAAGRRLVAWPRSAEADAASRAQARRLLALARDDGAVPPPGPGPWYAGPAWGLVAGWRGWLPEAALTAFLAVQVKEMTAAAARLLRVDPGALYRDAAGLGPVVAAAARRARRPLSSLSGGGPWLEIATLRHARQQMRLFRT</sequence>
<dbReference type="AlphaFoldDB" id="A0A6F8ZJC1"/>
<keyword evidence="4" id="KW-1185">Reference proteome</keyword>
<keyword evidence="2" id="KW-0143">Chaperone</keyword>
<protein>
    <submittedName>
        <fullName evidence="3">Urease accessory protein UreF</fullName>
    </submittedName>
</protein>